<reference evidence="1" key="1">
    <citation type="submission" date="2014-09" db="EMBL/GenBank/DDBJ databases">
        <authorList>
            <person name="Magalhaes I.L.F."/>
            <person name="Oliveira U."/>
            <person name="Santos F.R."/>
            <person name="Vidigal T.H.D.A."/>
            <person name="Brescovit A.D."/>
            <person name="Santos A.J."/>
        </authorList>
    </citation>
    <scope>NUCLEOTIDE SEQUENCE</scope>
    <source>
        <tissue evidence="1">Shoot tissue taken approximately 20 cm above the soil surface</tissue>
    </source>
</reference>
<reference evidence="1" key="2">
    <citation type="journal article" date="2015" name="Data Brief">
        <title>Shoot transcriptome of the giant reed, Arundo donax.</title>
        <authorList>
            <person name="Barrero R.A."/>
            <person name="Guerrero F.D."/>
            <person name="Moolhuijzen P."/>
            <person name="Goolsby J.A."/>
            <person name="Tidwell J."/>
            <person name="Bellgard S.E."/>
            <person name="Bellgard M.I."/>
        </authorList>
    </citation>
    <scope>NUCLEOTIDE SEQUENCE</scope>
    <source>
        <tissue evidence="1">Shoot tissue taken approximately 20 cm above the soil surface</tissue>
    </source>
</reference>
<accession>A0A0A8Z6Y5</accession>
<dbReference type="EMBL" id="GBRH01262751">
    <property type="protein sequence ID" value="JAD35144.1"/>
    <property type="molecule type" value="Transcribed_RNA"/>
</dbReference>
<organism evidence="1">
    <name type="scientific">Arundo donax</name>
    <name type="common">Giant reed</name>
    <name type="synonym">Donax arundinaceus</name>
    <dbReference type="NCBI Taxonomy" id="35708"/>
    <lineage>
        <taxon>Eukaryota</taxon>
        <taxon>Viridiplantae</taxon>
        <taxon>Streptophyta</taxon>
        <taxon>Embryophyta</taxon>
        <taxon>Tracheophyta</taxon>
        <taxon>Spermatophyta</taxon>
        <taxon>Magnoliopsida</taxon>
        <taxon>Liliopsida</taxon>
        <taxon>Poales</taxon>
        <taxon>Poaceae</taxon>
        <taxon>PACMAD clade</taxon>
        <taxon>Arundinoideae</taxon>
        <taxon>Arundineae</taxon>
        <taxon>Arundo</taxon>
    </lineage>
</organism>
<sequence>MASYYYVSISLPKLISRNDTFSNINGRIVYLQNLVIRSQQSLLKPARHKHLHLENI</sequence>
<protein>
    <submittedName>
        <fullName evidence="1">Uncharacterized protein</fullName>
    </submittedName>
</protein>
<evidence type="ECO:0000313" key="1">
    <source>
        <dbReference type="EMBL" id="JAD35144.1"/>
    </source>
</evidence>
<proteinExistence type="predicted"/>
<dbReference type="AlphaFoldDB" id="A0A0A8Z6Y5"/>
<name>A0A0A8Z6Y5_ARUDO</name>